<dbReference type="EMBL" id="JANUCP010000005">
    <property type="protein sequence ID" value="MCS3920420.1"/>
    <property type="molecule type" value="Genomic_DNA"/>
</dbReference>
<keyword evidence="6" id="KW-0915">Sodium</keyword>
<comment type="subcellular location">
    <subcellularLocation>
        <location evidence="1">Membrane</location>
        <topology evidence="1">Multi-pass membrane protein</topology>
    </subcellularLocation>
</comment>
<evidence type="ECO:0000256" key="8">
    <source>
        <dbReference type="ARBA" id="ARBA00023136"/>
    </source>
</evidence>
<comment type="caution">
    <text evidence="12">The sequence shown here is derived from an EMBL/GenBank/DDBJ whole genome shotgun (WGS) entry which is preliminary data.</text>
</comment>
<feature type="transmembrane region" description="Helical" evidence="10">
    <location>
        <begin position="301"/>
        <end position="320"/>
    </location>
</feature>
<evidence type="ECO:0000256" key="4">
    <source>
        <dbReference type="ARBA" id="ARBA00022692"/>
    </source>
</evidence>
<keyword evidence="8 10" id="KW-0472">Membrane</keyword>
<evidence type="ECO:0000256" key="9">
    <source>
        <dbReference type="ARBA" id="ARBA00023201"/>
    </source>
</evidence>
<dbReference type="RefSeq" id="WP_259099605.1">
    <property type="nucleotide sequence ID" value="NZ_CP130454.1"/>
</dbReference>
<feature type="transmembrane region" description="Helical" evidence="10">
    <location>
        <begin position="326"/>
        <end position="350"/>
    </location>
</feature>
<reference evidence="12 13" key="1">
    <citation type="submission" date="2022-08" db="EMBL/GenBank/DDBJ databases">
        <title>Bacterial and archaeal communities from various locations to study Microbial Dark Matter (Phase II).</title>
        <authorList>
            <person name="Stepanauskas R."/>
        </authorList>
    </citation>
    <scope>NUCLEOTIDE SEQUENCE [LARGE SCALE GENOMIC DNA]</scope>
    <source>
        <strain evidence="12 13">PD1</strain>
    </source>
</reference>
<keyword evidence="4 10" id="KW-0812">Transmembrane</keyword>
<keyword evidence="5 10" id="KW-1133">Transmembrane helix</keyword>
<organism evidence="12 13">
    <name type="scientific">Candidatus Fervidibacter sacchari</name>
    <dbReference type="NCBI Taxonomy" id="1448929"/>
    <lineage>
        <taxon>Bacteria</taxon>
        <taxon>Candidatus Fervidibacterota</taxon>
        <taxon>Candidatus Fervidibacter</taxon>
    </lineage>
</organism>
<evidence type="ECO:0000256" key="5">
    <source>
        <dbReference type="ARBA" id="ARBA00022989"/>
    </source>
</evidence>
<feature type="transmembrane region" description="Helical" evidence="10">
    <location>
        <begin position="147"/>
        <end position="168"/>
    </location>
</feature>
<keyword evidence="7" id="KW-0406">Ion transport</keyword>
<evidence type="ECO:0000256" key="6">
    <source>
        <dbReference type="ARBA" id="ARBA00023053"/>
    </source>
</evidence>
<feature type="transmembrane region" description="Helical" evidence="10">
    <location>
        <begin position="114"/>
        <end position="141"/>
    </location>
</feature>
<dbReference type="InterPro" id="IPR038770">
    <property type="entry name" value="Na+/solute_symporter_sf"/>
</dbReference>
<evidence type="ECO:0000313" key="12">
    <source>
        <dbReference type="EMBL" id="MCS3920420.1"/>
    </source>
</evidence>
<accession>A0ABT2ER28</accession>
<dbReference type="Pfam" id="PF00999">
    <property type="entry name" value="Na_H_Exchanger"/>
    <property type="match status" value="1"/>
</dbReference>
<dbReference type="Gene3D" id="1.20.1530.20">
    <property type="match status" value="1"/>
</dbReference>
<protein>
    <submittedName>
        <fullName evidence="12">Kef-type K+ transport system membrane component KefB</fullName>
    </submittedName>
</protein>
<feature type="transmembrane region" description="Helical" evidence="10">
    <location>
        <begin position="40"/>
        <end position="59"/>
    </location>
</feature>
<evidence type="ECO:0000256" key="1">
    <source>
        <dbReference type="ARBA" id="ARBA00004141"/>
    </source>
</evidence>
<name>A0ABT2ER28_9BACT</name>
<keyword evidence="9" id="KW-0739">Sodium transport</keyword>
<gene>
    <name evidence="12" type="ORF">M2350_002849</name>
</gene>
<feature type="transmembrane region" description="Helical" evidence="10">
    <location>
        <begin position="251"/>
        <end position="267"/>
    </location>
</feature>
<feature type="domain" description="Cation/H+ exchanger transmembrane" evidence="11">
    <location>
        <begin position="22"/>
        <end position="414"/>
    </location>
</feature>
<feature type="transmembrane region" description="Helical" evidence="10">
    <location>
        <begin position="392"/>
        <end position="413"/>
    </location>
</feature>
<evidence type="ECO:0000256" key="2">
    <source>
        <dbReference type="ARBA" id="ARBA00022448"/>
    </source>
</evidence>
<feature type="transmembrane region" description="Helical" evidence="10">
    <location>
        <begin position="12"/>
        <end position="28"/>
    </location>
</feature>
<evidence type="ECO:0000256" key="3">
    <source>
        <dbReference type="ARBA" id="ARBA00022449"/>
    </source>
</evidence>
<evidence type="ECO:0000256" key="10">
    <source>
        <dbReference type="SAM" id="Phobius"/>
    </source>
</evidence>
<keyword evidence="2" id="KW-0813">Transport</keyword>
<keyword evidence="13" id="KW-1185">Reference proteome</keyword>
<feature type="transmembrane region" description="Helical" evidence="10">
    <location>
        <begin position="85"/>
        <end position="102"/>
    </location>
</feature>
<proteinExistence type="predicted"/>
<evidence type="ECO:0000259" key="11">
    <source>
        <dbReference type="Pfam" id="PF00999"/>
    </source>
</evidence>
<evidence type="ECO:0000256" key="7">
    <source>
        <dbReference type="ARBA" id="ARBA00023065"/>
    </source>
</evidence>
<dbReference type="InterPro" id="IPR006153">
    <property type="entry name" value="Cation/H_exchanger_TM"/>
</dbReference>
<dbReference type="PANTHER" id="PTHR43562:SF3">
    <property type="entry name" value="SODIUM ION_PROTON EXCHANGER (EUROFUNG)"/>
    <property type="match status" value="1"/>
</dbReference>
<evidence type="ECO:0000313" key="13">
    <source>
        <dbReference type="Proteomes" id="UP001204798"/>
    </source>
</evidence>
<keyword evidence="3" id="KW-0050">Antiport</keyword>
<feature type="transmembrane region" description="Helical" evidence="10">
    <location>
        <begin position="217"/>
        <end position="239"/>
    </location>
</feature>
<feature type="transmembrane region" description="Helical" evidence="10">
    <location>
        <begin position="180"/>
        <end position="205"/>
    </location>
</feature>
<sequence length="429" mass="45070">MEGMALVERAAHLLAQLGFMLLVAKLFGEVFERYLKQSPVLGELVGGMIIGPYALGHLIHIPGMHEPLFAIPHGHTGGIALSPELWGVAQLAAVLLLFGAGLETDFSLFLRFGLPAFVVAIGGVVFPFAFGVFLTVAFGYADSVMHPSALFMGAVMTATSVGITARVLSELGRLGTPEGVTVLAAAVIDDVLGIIVLAIVTSIVQVGEVEALELGKIAVKAFGFWLILTGILVAIAPTLAKTLRRFKGEGALIGLALALCFLIASLTESVGKLAMIIGAYALGLAFSRTELREDLEHALRPLIHGLVPVFFVAMGMLVNFSAMSHAFWFGVALSIAGIIGKVFGCGLPALAVRFNTLGAARVGIGMMPRGEVALIVAGMGLAYKAINEAEFGVAVMMTFVTTFLAPIALMPLFRNPRSGVREKEAVVSE</sequence>
<dbReference type="Proteomes" id="UP001204798">
    <property type="component" value="Unassembled WGS sequence"/>
</dbReference>
<dbReference type="PANTHER" id="PTHR43562">
    <property type="entry name" value="NAPA-TYPE SODIUM/HYDROGEN ANTIPORTER"/>
    <property type="match status" value="1"/>
</dbReference>